<name>A0A8X6NTE7_NEPPI</name>
<keyword evidence="3" id="KW-1185">Reference proteome</keyword>
<feature type="domain" description="Serine aminopeptidase S33" evidence="1">
    <location>
        <begin position="1"/>
        <end position="76"/>
    </location>
</feature>
<dbReference type="EMBL" id="BMAW01107766">
    <property type="protein sequence ID" value="GFT30793.1"/>
    <property type="molecule type" value="Genomic_DNA"/>
</dbReference>
<dbReference type="PANTHER" id="PTHR11614">
    <property type="entry name" value="PHOSPHOLIPASE-RELATED"/>
    <property type="match status" value="1"/>
</dbReference>
<proteinExistence type="predicted"/>
<dbReference type="AlphaFoldDB" id="A0A8X6NTE7"/>
<dbReference type="SUPFAM" id="SSF53474">
    <property type="entry name" value="alpha/beta-Hydrolases"/>
    <property type="match status" value="1"/>
</dbReference>
<accession>A0A8X6NTE7</accession>
<dbReference type="OrthoDB" id="6407617at2759"/>
<reference evidence="2" key="1">
    <citation type="submission" date="2020-08" db="EMBL/GenBank/DDBJ databases">
        <title>Multicomponent nature underlies the extraordinary mechanical properties of spider dragline silk.</title>
        <authorList>
            <person name="Kono N."/>
            <person name="Nakamura H."/>
            <person name="Mori M."/>
            <person name="Yoshida Y."/>
            <person name="Ohtoshi R."/>
            <person name="Malay A.D."/>
            <person name="Moran D.A.P."/>
            <person name="Tomita M."/>
            <person name="Numata K."/>
            <person name="Arakawa K."/>
        </authorList>
    </citation>
    <scope>NUCLEOTIDE SEQUENCE</scope>
</reference>
<dbReference type="InterPro" id="IPR022742">
    <property type="entry name" value="Hydrolase_4"/>
</dbReference>
<evidence type="ECO:0000259" key="1">
    <source>
        <dbReference type="Pfam" id="PF12146"/>
    </source>
</evidence>
<dbReference type="Proteomes" id="UP000887013">
    <property type="component" value="Unassembled WGS sequence"/>
</dbReference>
<feature type="non-terminal residue" evidence="2">
    <location>
        <position position="1"/>
    </location>
</feature>
<dbReference type="InterPro" id="IPR051044">
    <property type="entry name" value="MAG_DAG_Lipase"/>
</dbReference>
<evidence type="ECO:0000313" key="2">
    <source>
        <dbReference type="EMBL" id="GFT30793.1"/>
    </source>
</evidence>
<protein>
    <submittedName>
        <fullName evidence="2">Monoglyceride lipase</fullName>
    </submittedName>
</protein>
<feature type="non-terminal residue" evidence="2">
    <location>
        <position position="82"/>
    </location>
</feature>
<dbReference type="Pfam" id="PF12146">
    <property type="entry name" value="Hydrolase_4"/>
    <property type="match status" value="1"/>
</dbReference>
<comment type="caution">
    <text evidence="2">The sequence shown here is derived from an EMBL/GenBank/DDBJ whole genome shotgun (WGS) entry which is preliminary data.</text>
</comment>
<sequence length="82" mass="8906">GHGYSDGKRGFINSVNELVEDSIMHIQIIRKEYKDLPLFVAGHSLGGSVCVFLCLEPTIQVNGMSLIAPGLAKNPETATFFI</sequence>
<organism evidence="2 3">
    <name type="scientific">Nephila pilipes</name>
    <name type="common">Giant wood spider</name>
    <name type="synonym">Nephila maculata</name>
    <dbReference type="NCBI Taxonomy" id="299642"/>
    <lineage>
        <taxon>Eukaryota</taxon>
        <taxon>Metazoa</taxon>
        <taxon>Ecdysozoa</taxon>
        <taxon>Arthropoda</taxon>
        <taxon>Chelicerata</taxon>
        <taxon>Arachnida</taxon>
        <taxon>Araneae</taxon>
        <taxon>Araneomorphae</taxon>
        <taxon>Entelegynae</taxon>
        <taxon>Araneoidea</taxon>
        <taxon>Nephilidae</taxon>
        <taxon>Nephila</taxon>
    </lineage>
</organism>
<dbReference type="Gene3D" id="3.40.50.1820">
    <property type="entry name" value="alpha/beta hydrolase"/>
    <property type="match status" value="1"/>
</dbReference>
<dbReference type="InterPro" id="IPR029058">
    <property type="entry name" value="AB_hydrolase_fold"/>
</dbReference>
<evidence type="ECO:0000313" key="3">
    <source>
        <dbReference type="Proteomes" id="UP000887013"/>
    </source>
</evidence>
<gene>
    <name evidence="2" type="primary">Mgll_0</name>
    <name evidence="2" type="ORF">NPIL_572771</name>
</gene>